<proteinExistence type="predicted"/>
<name>A0ACB9YXL8_9PEZI</name>
<evidence type="ECO:0000313" key="1">
    <source>
        <dbReference type="EMBL" id="KAI4863987.1"/>
    </source>
</evidence>
<organism evidence="1 2">
    <name type="scientific">Hypoxylon rubiginosum</name>
    <dbReference type="NCBI Taxonomy" id="110542"/>
    <lineage>
        <taxon>Eukaryota</taxon>
        <taxon>Fungi</taxon>
        <taxon>Dikarya</taxon>
        <taxon>Ascomycota</taxon>
        <taxon>Pezizomycotina</taxon>
        <taxon>Sordariomycetes</taxon>
        <taxon>Xylariomycetidae</taxon>
        <taxon>Xylariales</taxon>
        <taxon>Hypoxylaceae</taxon>
        <taxon>Hypoxylon</taxon>
    </lineage>
</organism>
<dbReference type="Proteomes" id="UP001497700">
    <property type="component" value="Unassembled WGS sequence"/>
</dbReference>
<keyword evidence="2" id="KW-1185">Reference proteome</keyword>
<gene>
    <name evidence="1" type="ORF">F4820DRAFT_425037</name>
</gene>
<accession>A0ACB9YXL8</accession>
<sequence>MIIVTFTNLTHYESVHHSTNLVHITSAMAGLISSRITYLTTAIIGIIILGFIWKVNKGKTKKVAKSRTFGLTQLYPDPQKLADDDKEVVDIVAIHGLDSESRTAWVAWKIDGQPESGGVHWLKDPHMLPLKIAKSRIFTYDWPAGVGRDAALASMFNHSSHLLSSLTVTRAETGTTTRPIIFVASCFGGLLLAKALVVASFPADDRYLNILRYTVGVAFLGTPFQGTDKFLHDLTLLRIAAAVEAGEESSTELARYLRHDKDREDLDELVTNFCKLRNNPKYELPVVCFCEQFPTNFQSFVGRLHPDIGKALGTKGSTVLVKPHSACLPGVNAESLPVRHNMLNKFNLPHNDGFMKLSSTLQKFAEKAEEVLERKR</sequence>
<comment type="caution">
    <text evidence="1">The sequence shown here is derived from an EMBL/GenBank/DDBJ whole genome shotgun (WGS) entry which is preliminary data.</text>
</comment>
<dbReference type="EMBL" id="MU393493">
    <property type="protein sequence ID" value="KAI4863987.1"/>
    <property type="molecule type" value="Genomic_DNA"/>
</dbReference>
<reference evidence="1 2" key="1">
    <citation type="journal article" date="2022" name="New Phytol.">
        <title>Ecological generalism drives hyperdiversity of secondary metabolite gene clusters in xylarialean endophytes.</title>
        <authorList>
            <person name="Franco M.E.E."/>
            <person name="Wisecaver J.H."/>
            <person name="Arnold A.E."/>
            <person name="Ju Y.M."/>
            <person name="Slot J.C."/>
            <person name="Ahrendt S."/>
            <person name="Moore L.P."/>
            <person name="Eastman K.E."/>
            <person name="Scott K."/>
            <person name="Konkel Z."/>
            <person name="Mondo S.J."/>
            <person name="Kuo A."/>
            <person name="Hayes R.D."/>
            <person name="Haridas S."/>
            <person name="Andreopoulos B."/>
            <person name="Riley R."/>
            <person name="LaButti K."/>
            <person name="Pangilinan J."/>
            <person name="Lipzen A."/>
            <person name="Amirebrahimi M."/>
            <person name="Yan J."/>
            <person name="Adam C."/>
            <person name="Keymanesh K."/>
            <person name="Ng V."/>
            <person name="Louie K."/>
            <person name="Northen T."/>
            <person name="Drula E."/>
            <person name="Henrissat B."/>
            <person name="Hsieh H.M."/>
            <person name="Youens-Clark K."/>
            <person name="Lutzoni F."/>
            <person name="Miadlikowska J."/>
            <person name="Eastwood D.C."/>
            <person name="Hamelin R.C."/>
            <person name="Grigoriev I.V."/>
            <person name="U'Ren J.M."/>
        </authorList>
    </citation>
    <scope>NUCLEOTIDE SEQUENCE [LARGE SCALE GENOMIC DNA]</scope>
    <source>
        <strain evidence="1 2">CBS 119005</strain>
    </source>
</reference>
<protein>
    <submittedName>
        <fullName evidence="1">Uncharacterized protein</fullName>
    </submittedName>
</protein>
<evidence type="ECO:0000313" key="2">
    <source>
        <dbReference type="Proteomes" id="UP001497700"/>
    </source>
</evidence>